<keyword evidence="1" id="KW-0479">Metal-binding</keyword>
<feature type="compositionally biased region" description="Polar residues" evidence="6">
    <location>
        <begin position="741"/>
        <end position="750"/>
    </location>
</feature>
<dbReference type="GO" id="GO:0008270">
    <property type="term" value="F:zinc ion binding"/>
    <property type="evidence" value="ECO:0007669"/>
    <property type="project" value="UniProtKB-KW"/>
</dbReference>
<comment type="similarity">
    <text evidence="5">Belongs to the peptidase C19 family.</text>
</comment>
<feature type="compositionally biased region" description="Basic and acidic residues" evidence="6">
    <location>
        <begin position="697"/>
        <end position="710"/>
    </location>
</feature>
<dbReference type="GO" id="GO:0005634">
    <property type="term" value="C:nucleus"/>
    <property type="evidence" value="ECO:0007669"/>
    <property type="project" value="TreeGrafter"/>
</dbReference>
<dbReference type="EMBL" id="KB008087">
    <property type="protein sequence ID" value="ELR13637.1"/>
    <property type="molecule type" value="Genomic_DNA"/>
</dbReference>
<sequence length="902" mass="100901">MSEDGEAKWPCPQCTFLNPDYSPTCEICDITRTDADLTIQVYANDPPSHDAGPALGQHVAPDQTQLHNEIAADVDFSSVQKDDTTLFAPETIRAATRSYSDITPPFGDDDDGALLYEEEPAQMGATSADAATLTPEEELELQRYCDSIEFPSPPQDEAQGLENLAEHLRSAYAGKSYLEVLREYPEGARKLYHRYFAVVCPLKNLSFASAIEAWDALSFDTVFKSYAEWKEFLLHKQKLKGSISKASLSLSLAYHTATDGWQMLWAFAESEDRLLNEYSTDEAWPSIIDSFVEWKYEKEGRTFKSESAFTIDTSAFDYRWNTTNGDSSSRTGDSPSAFLSSSVGGASSSVSSMFSTSYSWTSDYRGLYNQGATCYMNSLLQTLFMTPEFRRSLYLWKGGKGLTQEEEDDSIPLQLQRLFARLQFGEGSAVSTQALTKSFGWDSGQSFVQQDAQELCRVLFDVIEEHFAGTSEEHVIQELYQGRVKDYVQCTVCGYESSRPDKFLDISLDIHQVSNLTEALDKFVTPEILSGSSRWRCSKCDALVDARKGLKIVELPYILMVQLKRFDYDYDRDHRIKLNHLVEFPYHLSLDKYVDDSFEPEAITHPDTPARGKGSGSEGASLMGGKTIREQRQVLQDSVARLQESLLDPPSELLADHYRSEIERHQATLKLLDEQESKEREEAANQALAAAEEEIAKGKEAAKDHDDDGTSKATTNKKRKGDTKSETMVSGADETKGHSSGLDTMESSTTAPDHSYKLYSVLVHSGSATGGHYYAYIKSFEKNKWYEFNDSYVTEVSEDKVKQAYGSDGSGSIMGTSWGCSAYMLCYRRVDADRNISSVLAEEVDEELRNIKDVESAATPWTFNFAEKDKRKWRRDSSDDEADNERGAPPSSSSARCLLGDG</sequence>
<dbReference type="GO" id="GO:0004843">
    <property type="term" value="F:cysteine-type deubiquitinase activity"/>
    <property type="evidence" value="ECO:0007669"/>
    <property type="project" value="UniProtKB-UniRule"/>
</dbReference>
<evidence type="ECO:0000259" key="8">
    <source>
        <dbReference type="PROSITE" id="PS50235"/>
    </source>
</evidence>
<dbReference type="PROSITE" id="PS50235">
    <property type="entry name" value="USP_3"/>
    <property type="match status" value="1"/>
</dbReference>
<evidence type="ECO:0000313" key="9">
    <source>
        <dbReference type="EMBL" id="ELR13637.1"/>
    </source>
</evidence>
<feature type="region of interest" description="Disordered" evidence="6">
    <location>
        <begin position="600"/>
        <end position="622"/>
    </location>
</feature>
<evidence type="ECO:0000313" key="10">
    <source>
        <dbReference type="Proteomes" id="UP000011083"/>
    </source>
</evidence>
<organism evidence="9 10">
    <name type="scientific">Acanthamoeba castellanii (strain ATCC 30010 / Neff)</name>
    <dbReference type="NCBI Taxonomy" id="1257118"/>
    <lineage>
        <taxon>Eukaryota</taxon>
        <taxon>Amoebozoa</taxon>
        <taxon>Discosea</taxon>
        <taxon>Longamoebia</taxon>
        <taxon>Centramoebida</taxon>
        <taxon>Acanthamoebidae</taxon>
        <taxon>Acanthamoeba</taxon>
    </lineage>
</organism>
<evidence type="ECO:0000256" key="2">
    <source>
        <dbReference type="ARBA" id="ARBA00022771"/>
    </source>
</evidence>
<dbReference type="GeneID" id="14914161"/>
<feature type="domain" description="RanBP2-type" evidence="7">
    <location>
        <begin position="3"/>
        <end position="34"/>
    </location>
</feature>
<dbReference type="Proteomes" id="UP000011083">
    <property type="component" value="Unassembled WGS sequence"/>
</dbReference>
<evidence type="ECO:0000256" key="4">
    <source>
        <dbReference type="PROSITE-ProRule" id="PRU00322"/>
    </source>
</evidence>
<feature type="region of interest" description="Disordered" evidence="6">
    <location>
        <begin position="870"/>
        <end position="902"/>
    </location>
</feature>
<dbReference type="InterPro" id="IPR036443">
    <property type="entry name" value="Znf_RanBP2_sf"/>
</dbReference>
<dbReference type="PROSITE" id="PS00973">
    <property type="entry name" value="USP_2"/>
    <property type="match status" value="1"/>
</dbReference>
<dbReference type="GO" id="GO:0005829">
    <property type="term" value="C:cytosol"/>
    <property type="evidence" value="ECO:0007669"/>
    <property type="project" value="TreeGrafter"/>
</dbReference>
<protein>
    <recommendedName>
        <fullName evidence="5">Ubiquitin carboxyl-terminal hydrolase</fullName>
        <ecNumber evidence="5">3.4.19.12</ecNumber>
    </recommendedName>
</protein>
<dbReference type="GO" id="GO:0006508">
    <property type="term" value="P:proteolysis"/>
    <property type="evidence" value="ECO:0007669"/>
    <property type="project" value="UniProtKB-KW"/>
</dbReference>
<dbReference type="RefSeq" id="XP_004335650.1">
    <property type="nucleotide sequence ID" value="XM_004335602.1"/>
</dbReference>
<dbReference type="InterPro" id="IPR001394">
    <property type="entry name" value="Peptidase_C19_UCH"/>
</dbReference>
<dbReference type="KEGG" id="acan:ACA1_038220"/>
<dbReference type="VEuPathDB" id="AmoebaDB:ACA1_038220"/>
<dbReference type="PANTHER" id="PTHR24006:SF702">
    <property type="entry name" value="UBIQUITIN CARBOXYL-TERMINAL HYDROLASE 47"/>
    <property type="match status" value="1"/>
</dbReference>
<keyword evidence="5" id="KW-0833">Ubl conjugation pathway</keyword>
<dbReference type="InterPro" id="IPR050164">
    <property type="entry name" value="Peptidase_C19"/>
</dbReference>
<dbReference type="PROSITE" id="PS00972">
    <property type="entry name" value="USP_1"/>
    <property type="match status" value="1"/>
</dbReference>
<feature type="region of interest" description="Disordered" evidence="6">
    <location>
        <begin position="697"/>
        <end position="750"/>
    </location>
</feature>
<evidence type="ECO:0000256" key="6">
    <source>
        <dbReference type="SAM" id="MobiDB-lite"/>
    </source>
</evidence>
<dbReference type="Gene3D" id="2.30.30.380">
    <property type="entry name" value="Zn-finger domain of Sec23/24"/>
    <property type="match status" value="1"/>
</dbReference>
<evidence type="ECO:0000259" key="7">
    <source>
        <dbReference type="PROSITE" id="PS50199"/>
    </source>
</evidence>
<name>L8GKW0_ACACF</name>
<dbReference type="Pfam" id="PF00443">
    <property type="entry name" value="UCH"/>
    <property type="match status" value="1"/>
</dbReference>
<dbReference type="AlphaFoldDB" id="L8GKW0"/>
<dbReference type="Pfam" id="PF03556">
    <property type="entry name" value="Cullin_binding"/>
    <property type="match status" value="1"/>
</dbReference>
<dbReference type="InterPro" id="IPR001876">
    <property type="entry name" value="Znf_RanBP2"/>
</dbReference>
<dbReference type="Gene3D" id="3.90.70.10">
    <property type="entry name" value="Cysteine proteinases"/>
    <property type="match status" value="1"/>
</dbReference>
<comment type="catalytic activity">
    <reaction evidence="5">
        <text>Thiol-dependent hydrolysis of ester, thioester, amide, peptide and isopeptide bonds formed by the C-terminal Gly of ubiquitin (a 76-residue protein attached to proteins as an intracellular targeting signal).</text>
        <dbReference type="EC" id="3.4.19.12"/>
    </reaction>
</comment>
<accession>L8GKW0</accession>
<dbReference type="PROSITE" id="PS01358">
    <property type="entry name" value="ZF_RANBP2_1"/>
    <property type="match status" value="1"/>
</dbReference>
<dbReference type="GO" id="GO:0016579">
    <property type="term" value="P:protein deubiquitination"/>
    <property type="evidence" value="ECO:0007669"/>
    <property type="project" value="InterPro"/>
</dbReference>
<keyword evidence="10" id="KW-1185">Reference proteome</keyword>
<keyword evidence="3" id="KW-0862">Zinc</keyword>
<proteinExistence type="inferred from homology"/>
<dbReference type="InterPro" id="IPR018200">
    <property type="entry name" value="USP_CS"/>
</dbReference>
<evidence type="ECO:0000256" key="1">
    <source>
        <dbReference type="ARBA" id="ARBA00022723"/>
    </source>
</evidence>
<dbReference type="InterPro" id="IPR005176">
    <property type="entry name" value="PONY_dom"/>
</dbReference>
<keyword evidence="2 4" id="KW-0863">Zinc-finger</keyword>
<reference evidence="9 10" key="1">
    <citation type="journal article" date="2013" name="Genome Biol.">
        <title>Genome of Acanthamoeba castellanii highlights extensive lateral gene transfer and early evolution of tyrosine kinase signaling.</title>
        <authorList>
            <person name="Clarke M."/>
            <person name="Lohan A.J."/>
            <person name="Liu B."/>
            <person name="Lagkouvardos I."/>
            <person name="Roy S."/>
            <person name="Zafar N."/>
            <person name="Bertelli C."/>
            <person name="Schilde C."/>
            <person name="Kianianmomeni A."/>
            <person name="Burglin T.R."/>
            <person name="Frech C."/>
            <person name="Turcotte B."/>
            <person name="Kopec K.O."/>
            <person name="Synnott J.M."/>
            <person name="Choo C."/>
            <person name="Paponov I."/>
            <person name="Finkler A."/>
            <person name="Soon Heng Tan C."/>
            <person name="Hutchins A.P."/>
            <person name="Weinmeier T."/>
            <person name="Rattei T."/>
            <person name="Chu J.S."/>
            <person name="Gimenez G."/>
            <person name="Irimia M."/>
            <person name="Rigden D.J."/>
            <person name="Fitzpatrick D.A."/>
            <person name="Lorenzo-Morales J."/>
            <person name="Bateman A."/>
            <person name="Chiu C.H."/>
            <person name="Tang P."/>
            <person name="Hegemann P."/>
            <person name="Fromm H."/>
            <person name="Raoult D."/>
            <person name="Greub G."/>
            <person name="Miranda-Saavedra D."/>
            <person name="Chen N."/>
            <person name="Nash P."/>
            <person name="Ginger M.L."/>
            <person name="Horn M."/>
            <person name="Schaap P."/>
            <person name="Caler L."/>
            <person name="Loftus B."/>
        </authorList>
    </citation>
    <scope>NUCLEOTIDE SEQUENCE [LARGE SCALE GENOMIC DNA]</scope>
    <source>
        <strain evidence="9 10">Neff</strain>
    </source>
</reference>
<dbReference type="Gene3D" id="1.10.238.200">
    <property type="entry name" value="Cullin, PONY binding domain"/>
    <property type="match status" value="1"/>
</dbReference>
<dbReference type="InterPro" id="IPR028889">
    <property type="entry name" value="USP"/>
</dbReference>
<keyword evidence="5" id="KW-0645">Protease</keyword>
<dbReference type="PANTHER" id="PTHR24006">
    <property type="entry name" value="UBIQUITIN CARBOXYL-TERMINAL HYDROLASE"/>
    <property type="match status" value="1"/>
</dbReference>
<gene>
    <name evidence="9" type="ORF">ACA1_038220</name>
</gene>
<dbReference type="PROSITE" id="PS50199">
    <property type="entry name" value="ZF_RANBP2_2"/>
    <property type="match status" value="1"/>
</dbReference>
<dbReference type="OrthoDB" id="19290at2759"/>
<feature type="domain" description="USP" evidence="8">
    <location>
        <begin position="365"/>
        <end position="830"/>
    </location>
</feature>
<evidence type="ECO:0000256" key="5">
    <source>
        <dbReference type="RuleBase" id="RU366025"/>
    </source>
</evidence>
<dbReference type="STRING" id="1257118.L8GKW0"/>
<keyword evidence="5" id="KW-0788">Thiol protease</keyword>
<evidence type="ECO:0000256" key="3">
    <source>
        <dbReference type="ARBA" id="ARBA00022833"/>
    </source>
</evidence>
<dbReference type="SUPFAM" id="SSF54001">
    <property type="entry name" value="Cysteine proteinases"/>
    <property type="match status" value="1"/>
</dbReference>
<keyword evidence="5 9" id="KW-0378">Hydrolase</keyword>
<dbReference type="EC" id="3.4.19.12" evidence="5"/>
<dbReference type="InterPro" id="IPR042460">
    <property type="entry name" value="DCN1-like_PONY"/>
</dbReference>
<dbReference type="SUPFAM" id="SSF90209">
    <property type="entry name" value="Ran binding protein zinc finger-like"/>
    <property type="match status" value="1"/>
</dbReference>
<dbReference type="InterPro" id="IPR038765">
    <property type="entry name" value="Papain-like_cys_pep_sf"/>
</dbReference>